<comment type="similarity">
    <text evidence="4">Belongs to the HepT RNase toxin family.</text>
</comment>
<keyword evidence="3" id="KW-0378">Hydrolase</keyword>
<sequence length="305" mass="35940">MEKKINISLLLESFHNLEKAYADLKKLISLGKEEFVKNKLIQDKVRVDFNLAFESCMRPCRHLSVVFDLKTSSKDCLLKLGEKVGYEDLETLQAFIDFYFKYRDLKETVQPEELYDFLEKNLHVFKDYARAVVEYVKQTTGNYLLIDFELLKEKAKFVKDSVNKINFVLSVGLEEFKKKPMYHDRVKYFYQVAYDSLFDICKHLAPKFGIKKFGDDCLLKMVEGGIISPQYYPVLLKMMNLKNKLISTWDIDLESLYEELMELKDHFEPLLKEISSSLKSLLDKIASHQKQLQQNSQGQERDQRE</sequence>
<name>A0A7C5X149_9AQUI</name>
<dbReference type="GO" id="GO:0004540">
    <property type="term" value="F:RNA nuclease activity"/>
    <property type="evidence" value="ECO:0007669"/>
    <property type="project" value="InterPro"/>
</dbReference>
<reference evidence="5" key="1">
    <citation type="journal article" date="2020" name="mSystems">
        <title>Genome- and Community-Level Interaction Insights into Carbon Utilization and Element Cycling Functions of Hydrothermarchaeota in Hydrothermal Sediment.</title>
        <authorList>
            <person name="Zhou Z."/>
            <person name="Liu Y."/>
            <person name="Xu W."/>
            <person name="Pan J."/>
            <person name="Luo Z.H."/>
            <person name="Li M."/>
        </authorList>
    </citation>
    <scope>NUCLEOTIDE SEQUENCE [LARGE SCALE GENOMIC DNA]</scope>
    <source>
        <strain evidence="5">SpSt-114</strain>
    </source>
</reference>
<keyword evidence="1" id="KW-1277">Toxin-antitoxin system</keyword>
<dbReference type="GO" id="GO:0016787">
    <property type="term" value="F:hydrolase activity"/>
    <property type="evidence" value="ECO:0007669"/>
    <property type="project" value="UniProtKB-KW"/>
</dbReference>
<evidence type="ECO:0000256" key="1">
    <source>
        <dbReference type="ARBA" id="ARBA00022649"/>
    </source>
</evidence>
<dbReference type="AlphaFoldDB" id="A0A7C5X149"/>
<dbReference type="GO" id="GO:0110001">
    <property type="term" value="C:toxin-antitoxin complex"/>
    <property type="evidence" value="ECO:0007669"/>
    <property type="project" value="InterPro"/>
</dbReference>
<dbReference type="InterPro" id="IPR037038">
    <property type="entry name" value="HepT-like_sf"/>
</dbReference>
<evidence type="ECO:0000313" key="5">
    <source>
        <dbReference type="EMBL" id="HHO74095.1"/>
    </source>
</evidence>
<comment type="caution">
    <text evidence="5">The sequence shown here is derived from an EMBL/GenBank/DDBJ whole genome shotgun (WGS) entry which is preliminary data.</text>
</comment>
<proteinExistence type="inferred from homology"/>
<dbReference type="Pfam" id="PF01934">
    <property type="entry name" value="HepT-like"/>
    <property type="match status" value="1"/>
</dbReference>
<organism evidence="5">
    <name type="scientific">Thermocrinis ruber</name>
    <dbReference type="NCBI Taxonomy" id="75906"/>
    <lineage>
        <taxon>Bacteria</taxon>
        <taxon>Pseudomonadati</taxon>
        <taxon>Aquificota</taxon>
        <taxon>Aquificia</taxon>
        <taxon>Aquificales</taxon>
        <taxon>Aquificaceae</taxon>
        <taxon>Thermocrinis</taxon>
    </lineage>
</organism>
<dbReference type="InterPro" id="IPR008201">
    <property type="entry name" value="HepT-like"/>
</dbReference>
<accession>A0A7C5X149</accession>
<protein>
    <submittedName>
        <fullName evidence="5">DUF86 domain-containing protein</fullName>
    </submittedName>
</protein>
<keyword evidence="2" id="KW-0540">Nuclease</keyword>
<gene>
    <name evidence="5" type="ORF">ENN04_05575</name>
</gene>
<dbReference type="InterPro" id="IPR052379">
    <property type="entry name" value="Type_VII_TA_RNase"/>
</dbReference>
<dbReference type="Gene3D" id="1.20.120.580">
    <property type="entry name" value="bsu32300-like"/>
    <property type="match status" value="2"/>
</dbReference>
<evidence type="ECO:0000256" key="3">
    <source>
        <dbReference type="ARBA" id="ARBA00022801"/>
    </source>
</evidence>
<dbReference type="EMBL" id="DSAC01000068">
    <property type="protein sequence ID" value="HHO74095.1"/>
    <property type="molecule type" value="Genomic_DNA"/>
</dbReference>
<evidence type="ECO:0000256" key="2">
    <source>
        <dbReference type="ARBA" id="ARBA00022722"/>
    </source>
</evidence>
<dbReference type="PANTHER" id="PTHR33397:SF3">
    <property type="entry name" value="MRNA NUCLEASE HEPT"/>
    <property type="match status" value="1"/>
</dbReference>
<dbReference type="PANTHER" id="PTHR33397">
    <property type="entry name" value="UPF0331 PROTEIN YUTE"/>
    <property type="match status" value="1"/>
</dbReference>
<evidence type="ECO:0000256" key="4">
    <source>
        <dbReference type="ARBA" id="ARBA00024207"/>
    </source>
</evidence>